<evidence type="ECO:0000313" key="10">
    <source>
        <dbReference type="Proteomes" id="UP000295210"/>
    </source>
</evidence>
<comment type="caution">
    <text evidence="9">The sequence shown here is derived from an EMBL/GenBank/DDBJ whole genome shotgun (WGS) entry which is preliminary data.</text>
</comment>
<dbReference type="CDD" id="cd07025">
    <property type="entry name" value="Peptidase_S66"/>
    <property type="match status" value="1"/>
</dbReference>
<dbReference type="SUPFAM" id="SSF52317">
    <property type="entry name" value="Class I glutamine amidotransferase-like"/>
    <property type="match status" value="1"/>
</dbReference>
<accession>A0A4R1L6B5</accession>
<keyword evidence="4" id="KW-0378">Hydrolase</keyword>
<keyword evidence="3" id="KW-0645">Protease</keyword>
<dbReference type="GO" id="GO:0006508">
    <property type="term" value="P:proteolysis"/>
    <property type="evidence" value="ECO:0007669"/>
    <property type="project" value="UniProtKB-KW"/>
</dbReference>
<feature type="active site" description="Charge relay system" evidence="6">
    <location>
        <position position="205"/>
    </location>
</feature>
<feature type="domain" description="LD-carboxypeptidase C-terminal" evidence="8">
    <location>
        <begin position="174"/>
        <end position="290"/>
    </location>
</feature>
<feature type="active site" description="Charge relay system" evidence="6">
    <location>
        <position position="274"/>
    </location>
</feature>
<gene>
    <name evidence="9" type="ORF">C7378_1331</name>
</gene>
<dbReference type="PANTHER" id="PTHR30237:SF2">
    <property type="entry name" value="MUREIN TETRAPEPTIDE CARBOXYPEPTIDASE"/>
    <property type="match status" value="1"/>
</dbReference>
<feature type="domain" description="LD-carboxypeptidase N-terminal" evidence="7">
    <location>
        <begin position="13"/>
        <end position="130"/>
    </location>
</feature>
<dbReference type="InterPro" id="IPR027478">
    <property type="entry name" value="LdcA_N"/>
</dbReference>
<dbReference type="GO" id="GO:0008236">
    <property type="term" value="F:serine-type peptidase activity"/>
    <property type="evidence" value="ECO:0007669"/>
    <property type="project" value="UniProtKB-KW"/>
</dbReference>
<sequence length="307" mass="32540">MIKSAAVALNARIAVIAPASSARPERVQAGLEALRALGFDAVPGAHTLGKCAPYFSGTVEERLNDLHDAFLDPDVKAVFCIRGGYGCNYLLEGLDLNLIRANPKPFFGYSDLTALQTWMMDQAEIPTFHGPMVAADFALTEGVHMASLRAALSGGTVEAGSSEGLRILRPGKARGVIYGGCLSLLTASAGTRFEPQTEGKLLFLEDLAAKPYQIDRMLRQLVLGGKLDGVTGFIFGEMVDCVSPGASPDLLDQVILRVLDGFDGPIVTGLRSGHVSRGNVTLPMGIEAELIAGDEPVLRYLEPAVKA</sequence>
<dbReference type="RefSeq" id="WP_243648110.1">
    <property type="nucleotide sequence ID" value="NZ_SMGK01000002.1"/>
</dbReference>
<dbReference type="EMBL" id="SMGK01000002">
    <property type="protein sequence ID" value="TCK73718.1"/>
    <property type="molecule type" value="Genomic_DNA"/>
</dbReference>
<feature type="active site" description="Nucleophile" evidence="6">
    <location>
        <position position="110"/>
    </location>
</feature>
<dbReference type="InterPro" id="IPR029062">
    <property type="entry name" value="Class_I_gatase-like"/>
</dbReference>
<comment type="similarity">
    <text evidence="1">Belongs to the peptidase S66 family.</text>
</comment>
<evidence type="ECO:0000256" key="4">
    <source>
        <dbReference type="ARBA" id="ARBA00022801"/>
    </source>
</evidence>
<keyword evidence="5" id="KW-0720">Serine protease</keyword>
<evidence type="ECO:0000259" key="7">
    <source>
        <dbReference type="Pfam" id="PF02016"/>
    </source>
</evidence>
<proteinExistence type="inferred from homology"/>
<evidence type="ECO:0000256" key="6">
    <source>
        <dbReference type="PIRSR" id="PIRSR028757-1"/>
    </source>
</evidence>
<reference evidence="9 10" key="1">
    <citation type="submission" date="2019-03" db="EMBL/GenBank/DDBJ databases">
        <title>Genomic Encyclopedia of Type Strains, Phase IV (KMG-IV): sequencing the most valuable type-strain genomes for metagenomic binning, comparative biology and taxonomic classification.</title>
        <authorList>
            <person name="Goeker M."/>
        </authorList>
    </citation>
    <scope>NUCLEOTIDE SEQUENCE [LARGE SCALE GENOMIC DNA]</scope>
    <source>
        <strain evidence="9 10">DSM 103428</strain>
    </source>
</reference>
<evidence type="ECO:0000256" key="1">
    <source>
        <dbReference type="ARBA" id="ARBA00010233"/>
    </source>
</evidence>
<dbReference type="GO" id="GO:0004180">
    <property type="term" value="F:carboxypeptidase activity"/>
    <property type="evidence" value="ECO:0007669"/>
    <property type="project" value="UniProtKB-KW"/>
</dbReference>
<evidence type="ECO:0000256" key="5">
    <source>
        <dbReference type="ARBA" id="ARBA00022825"/>
    </source>
</evidence>
<dbReference type="Proteomes" id="UP000295210">
    <property type="component" value="Unassembled WGS sequence"/>
</dbReference>
<dbReference type="PIRSF" id="PIRSF028757">
    <property type="entry name" value="LD-carboxypeptidase"/>
    <property type="match status" value="1"/>
</dbReference>
<dbReference type="Pfam" id="PF02016">
    <property type="entry name" value="Peptidase_S66"/>
    <property type="match status" value="1"/>
</dbReference>
<dbReference type="AlphaFoldDB" id="A0A4R1L6B5"/>
<dbReference type="InterPro" id="IPR027461">
    <property type="entry name" value="Carboxypeptidase_A_C_sf"/>
</dbReference>
<evidence type="ECO:0000256" key="2">
    <source>
        <dbReference type="ARBA" id="ARBA00022645"/>
    </source>
</evidence>
<evidence type="ECO:0000259" key="8">
    <source>
        <dbReference type="Pfam" id="PF17676"/>
    </source>
</evidence>
<name>A0A4R1L6B5_9BACT</name>
<dbReference type="PANTHER" id="PTHR30237">
    <property type="entry name" value="MURAMOYLTETRAPEPTIDE CARBOXYPEPTIDASE"/>
    <property type="match status" value="1"/>
</dbReference>
<dbReference type="Gene3D" id="3.50.30.60">
    <property type="entry name" value="LD-carboxypeptidase A C-terminal domain-like"/>
    <property type="match status" value="1"/>
</dbReference>
<dbReference type="InterPro" id="IPR040921">
    <property type="entry name" value="Peptidase_S66C"/>
</dbReference>
<dbReference type="InterPro" id="IPR040449">
    <property type="entry name" value="Peptidase_S66_N"/>
</dbReference>
<keyword evidence="2 9" id="KW-0121">Carboxypeptidase</keyword>
<dbReference type="InterPro" id="IPR003507">
    <property type="entry name" value="S66_fam"/>
</dbReference>
<dbReference type="Gene3D" id="3.40.50.10740">
    <property type="entry name" value="Class I glutamine amidotransferase-like"/>
    <property type="match status" value="1"/>
</dbReference>
<protein>
    <submittedName>
        <fullName evidence="9">Muramoyltetrapeptide carboxypeptidase</fullName>
    </submittedName>
</protein>
<dbReference type="SUPFAM" id="SSF141986">
    <property type="entry name" value="LD-carboxypeptidase A C-terminal domain-like"/>
    <property type="match status" value="1"/>
</dbReference>
<dbReference type="Pfam" id="PF17676">
    <property type="entry name" value="Peptidase_S66C"/>
    <property type="match status" value="1"/>
</dbReference>
<keyword evidence="10" id="KW-1185">Reference proteome</keyword>
<evidence type="ECO:0000256" key="3">
    <source>
        <dbReference type="ARBA" id="ARBA00022670"/>
    </source>
</evidence>
<evidence type="ECO:0000313" key="9">
    <source>
        <dbReference type="EMBL" id="TCK73718.1"/>
    </source>
</evidence>
<organism evidence="9 10">
    <name type="scientific">Acidipila rosea</name>
    <dbReference type="NCBI Taxonomy" id="768535"/>
    <lineage>
        <taxon>Bacteria</taxon>
        <taxon>Pseudomonadati</taxon>
        <taxon>Acidobacteriota</taxon>
        <taxon>Terriglobia</taxon>
        <taxon>Terriglobales</taxon>
        <taxon>Acidobacteriaceae</taxon>
        <taxon>Acidipila</taxon>
    </lineage>
</organism>